<keyword evidence="4" id="KW-0808">Transferase</keyword>
<dbReference type="AlphaFoldDB" id="A0A352IR77"/>
<feature type="non-terminal residue" evidence="6">
    <location>
        <position position="77"/>
    </location>
</feature>
<gene>
    <name evidence="6" type="ORF">DC045_06490</name>
</gene>
<evidence type="ECO:0000259" key="5">
    <source>
        <dbReference type="Pfam" id="PF08323"/>
    </source>
</evidence>
<comment type="caution">
    <text evidence="6">The sequence shown here is derived from an EMBL/GenBank/DDBJ whole genome shotgun (WGS) entry which is preliminary data.</text>
</comment>
<evidence type="ECO:0000256" key="4">
    <source>
        <dbReference type="ARBA" id="ARBA00022679"/>
    </source>
</evidence>
<dbReference type="Pfam" id="PF08323">
    <property type="entry name" value="Glyco_transf_5"/>
    <property type="match status" value="1"/>
</dbReference>
<dbReference type="Gene3D" id="3.40.50.2000">
    <property type="entry name" value="Glycogen Phosphorylase B"/>
    <property type="match status" value="1"/>
</dbReference>
<feature type="domain" description="Starch synthase catalytic" evidence="5">
    <location>
        <begin position="3"/>
        <end position="71"/>
    </location>
</feature>
<keyword evidence="3" id="KW-0328">Glycosyltransferase</keyword>
<sequence>MIRVLFATSEVYPLMKTGGLADVSASLPEALCRLEYDVQILLPGYPDALKAARKAGSRRKARFQLGQYNVSLWQTRL</sequence>
<dbReference type="InterPro" id="IPR013534">
    <property type="entry name" value="Starch_synth_cat_dom"/>
</dbReference>
<dbReference type="EMBL" id="DNNA01000104">
    <property type="protein sequence ID" value="HBC33960.1"/>
    <property type="molecule type" value="Genomic_DNA"/>
</dbReference>
<name>A0A352IR77_9GAMM</name>
<evidence type="ECO:0000313" key="6">
    <source>
        <dbReference type="EMBL" id="HBC33960.1"/>
    </source>
</evidence>
<reference evidence="6 7" key="1">
    <citation type="journal article" date="2018" name="Nat. Biotechnol.">
        <title>A standardized bacterial taxonomy based on genome phylogeny substantially revises the tree of life.</title>
        <authorList>
            <person name="Parks D.H."/>
            <person name="Chuvochina M."/>
            <person name="Waite D.W."/>
            <person name="Rinke C."/>
            <person name="Skarshewski A."/>
            <person name="Chaumeil P.A."/>
            <person name="Hugenholtz P."/>
        </authorList>
    </citation>
    <scope>NUCLEOTIDE SEQUENCE [LARGE SCALE GENOMIC DNA]</scope>
    <source>
        <strain evidence="6">UBA9380</strain>
    </source>
</reference>
<dbReference type="GO" id="GO:0009011">
    <property type="term" value="F:alpha-1,4-glucan glucosyltransferase (ADP-glucose donor) activity"/>
    <property type="evidence" value="ECO:0007669"/>
    <property type="project" value="UniProtKB-EC"/>
</dbReference>
<evidence type="ECO:0000256" key="3">
    <source>
        <dbReference type="ARBA" id="ARBA00022676"/>
    </source>
</evidence>
<evidence type="ECO:0000256" key="1">
    <source>
        <dbReference type="ARBA" id="ARBA00001478"/>
    </source>
</evidence>
<comment type="catalytic activity">
    <reaction evidence="1">
        <text>[(1-&gt;4)-alpha-D-glucosyl](n) + ADP-alpha-D-glucose = [(1-&gt;4)-alpha-D-glucosyl](n+1) + ADP + H(+)</text>
        <dbReference type="Rhea" id="RHEA:18189"/>
        <dbReference type="Rhea" id="RHEA-COMP:9584"/>
        <dbReference type="Rhea" id="RHEA-COMP:9587"/>
        <dbReference type="ChEBI" id="CHEBI:15378"/>
        <dbReference type="ChEBI" id="CHEBI:15444"/>
        <dbReference type="ChEBI" id="CHEBI:57498"/>
        <dbReference type="ChEBI" id="CHEBI:456216"/>
        <dbReference type="EC" id="2.4.1.21"/>
    </reaction>
</comment>
<dbReference type="Proteomes" id="UP000263489">
    <property type="component" value="Unassembled WGS sequence"/>
</dbReference>
<evidence type="ECO:0000313" key="7">
    <source>
        <dbReference type="Proteomes" id="UP000263489"/>
    </source>
</evidence>
<accession>A0A352IR77</accession>
<evidence type="ECO:0000256" key="2">
    <source>
        <dbReference type="ARBA" id="ARBA00012588"/>
    </source>
</evidence>
<dbReference type="EC" id="2.4.1.21" evidence="2"/>
<proteinExistence type="predicted"/>
<protein>
    <recommendedName>
        <fullName evidence="2">starch synthase</fullName>
        <ecNumber evidence="2">2.4.1.21</ecNumber>
    </recommendedName>
</protein>
<dbReference type="SUPFAM" id="SSF53756">
    <property type="entry name" value="UDP-Glycosyltransferase/glycogen phosphorylase"/>
    <property type="match status" value="1"/>
</dbReference>
<organism evidence="6 7">
    <name type="scientific">Marinobacter adhaerens</name>
    <dbReference type="NCBI Taxonomy" id="1033846"/>
    <lineage>
        <taxon>Bacteria</taxon>
        <taxon>Pseudomonadati</taxon>
        <taxon>Pseudomonadota</taxon>
        <taxon>Gammaproteobacteria</taxon>
        <taxon>Pseudomonadales</taxon>
        <taxon>Marinobacteraceae</taxon>
        <taxon>Marinobacter</taxon>
    </lineage>
</organism>